<feature type="coiled-coil region" evidence="2">
    <location>
        <begin position="465"/>
        <end position="492"/>
    </location>
</feature>
<name>A0A9X0W6L6_9GAMM</name>
<feature type="compositionally biased region" description="Polar residues" evidence="3">
    <location>
        <begin position="556"/>
        <end position="569"/>
    </location>
</feature>
<dbReference type="InterPro" id="IPR048760">
    <property type="entry name" value="VP0354-like_sensor_dom"/>
</dbReference>
<comment type="caution">
    <text evidence="6">The sequence shown here is derived from an EMBL/GenBank/DDBJ whole genome shotgun (WGS) entry which is preliminary data.</text>
</comment>
<reference evidence="6 7" key="1">
    <citation type="journal article" date="2020" name="Microorganisms">
        <title>Osmotic Adaptation and Compatible Solute Biosynthesis of Phototrophic Bacteria as Revealed from Genome Analyses.</title>
        <authorList>
            <person name="Imhoff J.F."/>
            <person name="Rahn T."/>
            <person name="Kunzel S."/>
            <person name="Keller A."/>
            <person name="Neulinger S.C."/>
        </authorList>
    </citation>
    <scope>NUCLEOTIDE SEQUENCE [LARGE SCALE GENOMIC DNA]</scope>
    <source>
        <strain evidence="6 7">DSM 25653</strain>
    </source>
</reference>
<keyword evidence="2" id="KW-0175">Coiled coil</keyword>
<proteinExistence type="predicted"/>
<keyword evidence="4" id="KW-0472">Membrane</keyword>
<evidence type="ECO:0000259" key="5">
    <source>
        <dbReference type="PROSITE" id="PS50887"/>
    </source>
</evidence>
<dbReference type="GO" id="GO:0003824">
    <property type="term" value="F:catalytic activity"/>
    <property type="evidence" value="ECO:0007669"/>
    <property type="project" value="UniProtKB-ARBA"/>
</dbReference>
<dbReference type="EMBL" id="NRRY01000006">
    <property type="protein sequence ID" value="MBK1617964.1"/>
    <property type="molecule type" value="Genomic_DNA"/>
</dbReference>
<dbReference type="SMART" id="SM00267">
    <property type="entry name" value="GGDEF"/>
    <property type="match status" value="1"/>
</dbReference>
<comment type="cofactor">
    <cofactor evidence="1">
        <name>Mg(2+)</name>
        <dbReference type="ChEBI" id="CHEBI:18420"/>
    </cofactor>
</comment>
<keyword evidence="4" id="KW-0812">Transmembrane</keyword>
<feature type="region of interest" description="Disordered" evidence="3">
    <location>
        <begin position="545"/>
        <end position="569"/>
    </location>
</feature>
<evidence type="ECO:0000256" key="3">
    <source>
        <dbReference type="SAM" id="MobiDB-lite"/>
    </source>
</evidence>
<dbReference type="Pfam" id="PF21623">
    <property type="entry name" value="HK_sensor_dom_bact"/>
    <property type="match status" value="1"/>
</dbReference>
<dbReference type="SUPFAM" id="SSF103190">
    <property type="entry name" value="Sensory domain-like"/>
    <property type="match status" value="2"/>
</dbReference>
<dbReference type="FunFam" id="3.30.70.270:FF:000001">
    <property type="entry name" value="Diguanylate cyclase domain protein"/>
    <property type="match status" value="1"/>
</dbReference>
<dbReference type="PANTHER" id="PTHR46663:SF2">
    <property type="entry name" value="GGDEF DOMAIN-CONTAINING PROTEIN"/>
    <property type="match status" value="1"/>
</dbReference>
<feature type="transmembrane region" description="Helical" evidence="4">
    <location>
        <begin position="339"/>
        <end position="364"/>
    </location>
</feature>
<evidence type="ECO:0000256" key="2">
    <source>
        <dbReference type="SAM" id="Coils"/>
    </source>
</evidence>
<dbReference type="SUPFAM" id="SSF55073">
    <property type="entry name" value="Nucleotide cyclase"/>
    <property type="match status" value="1"/>
</dbReference>
<dbReference type="Pfam" id="PF00990">
    <property type="entry name" value="GGDEF"/>
    <property type="match status" value="1"/>
</dbReference>
<dbReference type="Proteomes" id="UP001138768">
    <property type="component" value="Unassembled WGS sequence"/>
</dbReference>
<dbReference type="InterPro" id="IPR000160">
    <property type="entry name" value="GGDEF_dom"/>
</dbReference>
<evidence type="ECO:0000256" key="1">
    <source>
        <dbReference type="ARBA" id="ARBA00001946"/>
    </source>
</evidence>
<dbReference type="PANTHER" id="PTHR46663">
    <property type="entry name" value="DIGUANYLATE CYCLASE DGCT-RELATED"/>
    <property type="match status" value="1"/>
</dbReference>
<evidence type="ECO:0000313" key="7">
    <source>
        <dbReference type="Proteomes" id="UP001138768"/>
    </source>
</evidence>
<dbReference type="InterPro" id="IPR043128">
    <property type="entry name" value="Rev_trsase/Diguanyl_cyclase"/>
</dbReference>
<organism evidence="6 7">
    <name type="scientific">Lamprobacter modestohalophilus</name>
    <dbReference type="NCBI Taxonomy" id="1064514"/>
    <lineage>
        <taxon>Bacteria</taxon>
        <taxon>Pseudomonadati</taxon>
        <taxon>Pseudomonadota</taxon>
        <taxon>Gammaproteobacteria</taxon>
        <taxon>Chromatiales</taxon>
        <taxon>Chromatiaceae</taxon>
        <taxon>Lamprobacter</taxon>
    </lineage>
</organism>
<protein>
    <recommendedName>
        <fullName evidence="5">GGDEF domain-containing protein</fullName>
    </recommendedName>
</protein>
<dbReference type="CDD" id="cd01949">
    <property type="entry name" value="GGDEF"/>
    <property type="match status" value="1"/>
</dbReference>
<feature type="transmembrane region" description="Helical" evidence="4">
    <location>
        <begin position="20"/>
        <end position="44"/>
    </location>
</feature>
<dbReference type="InterPro" id="IPR029787">
    <property type="entry name" value="Nucleotide_cyclase"/>
</dbReference>
<dbReference type="PROSITE" id="PS50887">
    <property type="entry name" value="GGDEF"/>
    <property type="match status" value="1"/>
</dbReference>
<sequence>MHQQQQEQQAQQAQHEIVPWRAFLLIFPLLALVPIGTLGGYALWSIAARMEAVERSERFAVDLQREAVKTGLQAVATDLCVLAQQNELSHLLLKDRQEARLAMAAEYLALARNTDDYDQIRFLDDQGQEIVRVNHNGGRPAIVAETELQDKANRYYFRETMALEPGQIYVSPLDLNIEHGEIEEPYKPMIRVGTPVVDASGDKRGIVLINLMAQRMLDQVEATAGLSVGQPMMVNNEGYWLVTPNPPLGWGFMFPEHAEDRMAHHYPAVWAQINQQPSGTYAVPEGLFTFEHYYPLDGLKGCLDQRGLRAESLSDTGYYRWVLMSKVPQALINGWRHAVILQAVIIGAVVLVLLAIGTWAWLVVATERRRYRGHLEAMARFDPLTGLANRATFEERLLQEAQRAKRHERRFALLFMDLDGFKAINDRHGHRAGDQVLIDVAQVLASNCRATDLAARQGGDEFVVLLAEIEELTAAEKAAEKLRARIAALSWNQMQVGASIGLALWPDDADDPETLMRLADDAMYRAKGAGKNRICLARDLTRGQVQSAGQVPSPGQAESPSQTQCPAGQ</sequence>
<dbReference type="AlphaFoldDB" id="A0A9X0W6L6"/>
<accession>A0A9X0W6L6</accession>
<keyword evidence="7" id="KW-1185">Reference proteome</keyword>
<evidence type="ECO:0000313" key="6">
    <source>
        <dbReference type="EMBL" id="MBK1617964.1"/>
    </source>
</evidence>
<dbReference type="InterPro" id="IPR052163">
    <property type="entry name" value="DGC-Regulatory_Protein"/>
</dbReference>
<dbReference type="Gene3D" id="3.30.70.270">
    <property type="match status" value="1"/>
</dbReference>
<evidence type="ECO:0000256" key="4">
    <source>
        <dbReference type="SAM" id="Phobius"/>
    </source>
</evidence>
<dbReference type="RefSeq" id="WP_200240365.1">
    <property type="nucleotide sequence ID" value="NZ_NRRY01000006.1"/>
</dbReference>
<keyword evidence="4" id="KW-1133">Transmembrane helix</keyword>
<dbReference type="Gene3D" id="3.30.450.20">
    <property type="entry name" value="PAS domain"/>
    <property type="match status" value="2"/>
</dbReference>
<feature type="domain" description="GGDEF" evidence="5">
    <location>
        <begin position="409"/>
        <end position="539"/>
    </location>
</feature>
<dbReference type="InterPro" id="IPR029151">
    <property type="entry name" value="Sensor-like_sf"/>
</dbReference>
<dbReference type="NCBIfam" id="TIGR00254">
    <property type="entry name" value="GGDEF"/>
    <property type="match status" value="1"/>
</dbReference>
<gene>
    <name evidence="6" type="ORF">CKO42_05745</name>
</gene>